<feature type="domain" description="HTH merR-type" evidence="2">
    <location>
        <begin position="3"/>
        <end position="73"/>
    </location>
</feature>
<organism evidence="3 4">
    <name type="scientific">Paenibacillus spongiae</name>
    <dbReference type="NCBI Taxonomy" id="2909671"/>
    <lineage>
        <taxon>Bacteria</taxon>
        <taxon>Bacillati</taxon>
        <taxon>Bacillota</taxon>
        <taxon>Bacilli</taxon>
        <taxon>Bacillales</taxon>
        <taxon>Paenibacillaceae</taxon>
        <taxon>Paenibacillus</taxon>
    </lineage>
</organism>
<gene>
    <name evidence="3" type="ORF">L1F29_04580</name>
</gene>
<dbReference type="Pfam" id="PF13411">
    <property type="entry name" value="MerR_1"/>
    <property type="match status" value="1"/>
</dbReference>
<evidence type="ECO:0000313" key="3">
    <source>
        <dbReference type="EMBL" id="UVI31127.1"/>
    </source>
</evidence>
<dbReference type="EMBL" id="CP091430">
    <property type="protein sequence ID" value="UVI31127.1"/>
    <property type="molecule type" value="Genomic_DNA"/>
</dbReference>
<dbReference type="PANTHER" id="PTHR30204:SF58">
    <property type="entry name" value="HTH-TYPE TRANSCRIPTIONAL REGULATOR YFMP"/>
    <property type="match status" value="1"/>
</dbReference>
<evidence type="ECO:0000313" key="4">
    <source>
        <dbReference type="Proteomes" id="UP001057877"/>
    </source>
</evidence>
<dbReference type="PRINTS" id="PR00040">
    <property type="entry name" value="HTHMERR"/>
</dbReference>
<dbReference type="Gene3D" id="1.10.1660.10">
    <property type="match status" value="1"/>
</dbReference>
<accession>A0ABY5SB26</accession>
<protein>
    <submittedName>
        <fullName evidence="3">MerR family transcriptional regulator</fullName>
    </submittedName>
</protein>
<dbReference type="SUPFAM" id="SSF46955">
    <property type="entry name" value="Putative DNA-binding domain"/>
    <property type="match status" value="1"/>
</dbReference>
<dbReference type="InterPro" id="IPR000551">
    <property type="entry name" value="MerR-type_HTH_dom"/>
</dbReference>
<evidence type="ECO:0000259" key="2">
    <source>
        <dbReference type="PROSITE" id="PS50937"/>
    </source>
</evidence>
<sequence length="145" mass="16927">MATYKIEEAAAKTGLTKRTIRYYEELGLIETLDRTEGGMRIYSEEDIERLNKIVLAKEVLGFTLVELQQFVQMNETIDRYKDSVRSTVDRSERLQKLIEIGGVLQSEIEMIESKMRRMEIFKDELLSLSGRVQEAIRKYEDETGH</sequence>
<dbReference type="Proteomes" id="UP001057877">
    <property type="component" value="Chromosome"/>
</dbReference>
<dbReference type="InterPro" id="IPR047057">
    <property type="entry name" value="MerR_fam"/>
</dbReference>
<keyword evidence="4" id="KW-1185">Reference proteome</keyword>
<dbReference type="PROSITE" id="PS50937">
    <property type="entry name" value="HTH_MERR_2"/>
    <property type="match status" value="1"/>
</dbReference>
<evidence type="ECO:0000256" key="1">
    <source>
        <dbReference type="ARBA" id="ARBA00023125"/>
    </source>
</evidence>
<keyword evidence="1" id="KW-0238">DNA-binding</keyword>
<dbReference type="InterPro" id="IPR009061">
    <property type="entry name" value="DNA-bd_dom_put_sf"/>
</dbReference>
<name>A0ABY5SB26_9BACL</name>
<dbReference type="SMART" id="SM00422">
    <property type="entry name" value="HTH_MERR"/>
    <property type="match status" value="1"/>
</dbReference>
<dbReference type="RefSeq" id="WP_258387190.1">
    <property type="nucleotide sequence ID" value="NZ_CP091430.1"/>
</dbReference>
<dbReference type="PANTHER" id="PTHR30204">
    <property type="entry name" value="REDOX-CYCLING DRUG-SENSING TRANSCRIPTIONAL ACTIVATOR SOXR"/>
    <property type="match status" value="1"/>
</dbReference>
<reference evidence="3" key="1">
    <citation type="submission" date="2022-01" db="EMBL/GenBank/DDBJ databases">
        <title>Paenibacillus spongiae sp. nov., isolated from marine sponge.</title>
        <authorList>
            <person name="Li Z."/>
            <person name="Zhang M."/>
        </authorList>
    </citation>
    <scope>NUCLEOTIDE SEQUENCE</scope>
    <source>
        <strain evidence="3">PHS-Z3</strain>
    </source>
</reference>
<proteinExistence type="predicted"/>